<gene>
    <name evidence="3" type="ORF">ENV60_01945</name>
</gene>
<dbReference type="AlphaFoldDB" id="A0A7C4TGR1"/>
<accession>A0A7C4TGR1</accession>
<comment type="caution">
    <text evidence="3">The sequence shown here is derived from an EMBL/GenBank/DDBJ whole genome shotgun (WGS) entry which is preliminary data.</text>
</comment>
<organism evidence="3">
    <name type="scientific">candidate division WOR-3 bacterium</name>
    <dbReference type="NCBI Taxonomy" id="2052148"/>
    <lineage>
        <taxon>Bacteria</taxon>
        <taxon>Bacteria division WOR-3</taxon>
    </lineage>
</organism>
<dbReference type="NCBIfam" id="TIGR04183">
    <property type="entry name" value="Por_Secre_tail"/>
    <property type="match status" value="1"/>
</dbReference>
<dbReference type="Pfam" id="PF18962">
    <property type="entry name" value="Por_Secre_tail"/>
    <property type="match status" value="1"/>
</dbReference>
<evidence type="ECO:0000256" key="1">
    <source>
        <dbReference type="SAM" id="SignalP"/>
    </source>
</evidence>
<proteinExistence type="predicted"/>
<evidence type="ECO:0000259" key="2">
    <source>
        <dbReference type="Pfam" id="PF18962"/>
    </source>
</evidence>
<keyword evidence="1" id="KW-0732">Signal</keyword>
<dbReference type="InterPro" id="IPR026444">
    <property type="entry name" value="Secre_tail"/>
</dbReference>
<name>A0A7C4TGR1_UNCW3</name>
<feature type="chain" id="PRO_5027679738" evidence="1">
    <location>
        <begin position="20"/>
        <end position="248"/>
    </location>
</feature>
<feature type="domain" description="Secretion system C-terminal sorting" evidence="2">
    <location>
        <begin position="155"/>
        <end position="245"/>
    </location>
</feature>
<protein>
    <submittedName>
        <fullName evidence="3">T9SS type A sorting domain-containing protein</fullName>
    </submittedName>
</protein>
<dbReference type="Gene3D" id="2.60.40.4070">
    <property type="match status" value="1"/>
</dbReference>
<reference evidence="3" key="1">
    <citation type="journal article" date="2020" name="mSystems">
        <title>Genome- and Community-Level Interaction Insights into Carbon Utilization and Element Cycling Functions of Hydrothermarchaeota in Hydrothermal Sediment.</title>
        <authorList>
            <person name="Zhou Z."/>
            <person name="Liu Y."/>
            <person name="Xu W."/>
            <person name="Pan J."/>
            <person name="Luo Z.H."/>
            <person name="Li M."/>
        </authorList>
    </citation>
    <scope>NUCLEOTIDE SEQUENCE [LARGE SCALE GENOMIC DNA]</scope>
    <source>
        <strain evidence="3">SpSt-774</strain>
    </source>
</reference>
<feature type="signal peptide" evidence="1">
    <location>
        <begin position="1"/>
        <end position="19"/>
    </location>
</feature>
<sequence>MPRIRFLILLLLLCFPLFAQYNFNFVCVSDTFQTGTDYFVYYFRLTNTGTLPDIYAFDCRVIDSVPGWFEQYCAGGQCGDPGMILYDTLPSGAVDSLIEISVIPATGQWGTEKLNLLVWSLHNPVLRDSINVYAAMEQGVGEDKRREVERVNLEVFPNPFTDKINIKFVIRNPKSETNSNFQIPNHKLKIYDATGRMVKQFKHLTNYRFNGIMWAGDDEFGNILPDGVYIICLETRGFKAQKVVVKLE</sequence>
<dbReference type="EMBL" id="DTGZ01000037">
    <property type="protein sequence ID" value="HGV97041.1"/>
    <property type="molecule type" value="Genomic_DNA"/>
</dbReference>
<evidence type="ECO:0000313" key="3">
    <source>
        <dbReference type="EMBL" id="HGV97041.1"/>
    </source>
</evidence>